<sequence>MKYLKHILFGLVGFFGITLALTSSSFWQSGELTAGLRMLIDSLPGVMLMVASYVHARYHPHYRQDRQPIKQTGGLWPDWIPDHAFKVLAGLALVQGLLIISLSIIS</sequence>
<dbReference type="RefSeq" id="WP_345722990.1">
    <property type="nucleotide sequence ID" value="NZ_BAABRU010000011.1"/>
</dbReference>
<name>A0ABP9X4S3_9CHLR</name>
<feature type="transmembrane region" description="Helical" evidence="1">
    <location>
        <begin position="84"/>
        <end position="105"/>
    </location>
</feature>
<accession>A0ABP9X4S3</accession>
<organism evidence="2 3">
    <name type="scientific">Herpetosiphon gulosus</name>
    <dbReference type="NCBI Taxonomy" id="1973496"/>
    <lineage>
        <taxon>Bacteria</taxon>
        <taxon>Bacillati</taxon>
        <taxon>Chloroflexota</taxon>
        <taxon>Chloroflexia</taxon>
        <taxon>Herpetosiphonales</taxon>
        <taxon>Herpetosiphonaceae</taxon>
        <taxon>Herpetosiphon</taxon>
    </lineage>
</organism>
<keyword evidence="1" id="KW-1133">Transmembrane helix</keyword>
<keyword evidence="3" id="KW-1185">Reference proteome</keyword>
<keyword evidence="1" id="KW-0472">Membrane</keyword>
<evidence type="ECO:0000313" key="3">
    <source>
        <dbReference type="Proteomes" id="UP001428290"/>
    </source>
</evidence>
<keyword evidence="1" id="KW-0812">Transmembrane</keyword>
<proteinExistence type="predicted"/>
<evidence type="ECO:0000313" key="2">
    <source>
        <dbReference type="EMBL" id="GAA5529376.1"/>
    </source>
</evidence>
<evidence type="ECO:0000256" key="1">
    <source>
        <dbReference type="SAM" id="Phobius"/>
    </source>
</evidence>
<dbReference type="Proteomes" id="UP001428290">
    <property type="component" value="Unassembled WGS sequence"/>
</dbReference>
<feature type="transmembrane region" description="Helical" evidence="1">
    <location>
        <begin position="6"/>
        <end position="27"/>
    </location>
</feature>
<reference evidence="2 3" key="1">
    <citation type="submission" date="2024-02" db="EMBL/GenBank/DDBJ databases">
        <title>Herpetosiphon gulosus NBRC 112829.</title>
        <authorList>
            <person name="Ichikawa N."/>
            <person name="Katano-Makiyama Y."/>
            <person name="Hidaka K."/>
        </authorList>
    </citation>
    <scope>NUCLEOTIDE SEQUENCE [LARGE SCALE GENOMIC DNA]</scope>
    <source>
        <strain evidence="2 3">NBRC 112829</strain>
    </source>
</reference>
<protein>
    <submittedName>
        <fullName evidence="2">Uncharacterized protein</fullName>
    </submittedName>
</protein>
<dbReference type="EMBL" id="BAABRU010000011">
    <property type="protein sequence ID" value="GAA5529376.1"/>
    <property type="molecule type" value="Genomic_DNA"/>
</dbReference>
<comment type="caution">
    <text evidence="2">The sequence shown here is derived from an EMBL/GenBank/DDBJ whole genome shotgun (WGS) entry which is preliminary data.</text>
</comment>
<gene>
    <name evidence="2" type="ORF">Hgul01_03185</name>
</gene>